<dbReference type="InterPro" id="IPR011527">
    <property type="entry name" value="ABC1_TM_dom"/>
</dbReference>
<feature type="transmembrane region" description="Helical" evidence="11">
    <location>
        <begin position="248"/>
        <end position="275"/>
    </location>
</feature>
<dbReference type="PROSITE" id="PS50893">
    <property type="entry name" value="ABC_TRANSPORTER_2"/>
    <property type="match status" value="1"/>
</dbReference>
<keyword evidence="5 11" id="KW-0812">Transmembrane</keyword>
<dbReference type="PANTHER" id="PTHR43394">
    <property type="entry name" value="ATP-DEPENDENT PERMEASE MDL1, MITOCHONDRIAL"/>
    <property type="match status" value="1"/>
</dbReference>
<evidence type="ECO:0000256" key="8">
    <source>
        <dbReference type="ARBA" id="ARBA00022989"/>
    </source>
</evidence>
<dbReference type="InterPro" id="IPR027417">
    <property type="entry name" value="P-loop_NTPase"/>
</dbReference>
<dbReference type="Pfam" id="PF00005">
    <property type="entry name" value="ABC_tran"/>
    <property type="match status" value="1"/>
</dbReference>
<dbReference type="GO" id="GO:0005524">
    <property type="term" value="F:ATP binding"/>
    <property type="evidence" value="ECO:0007669"/>
    <property type="project" value="UniProtKB-KW"/>
</dbReference>
<evidence type="ECO:0000313" key="15">
    <source>
        <dbReference type="Proteomes" id="UP000558997"/>
    </source>
</evidence>
<keyword evidence="15" id="KW-1185">Reference proteome</keyword>
<dbReference type="EMBL" id="JACHNF010000001">
    <property type="protein sequence ID" value="MBB5978172.1"/>
    <property type="molecule type" value="Genomic_DNA"/>
</dbReference>
<organism evidence="14 15">
    <name type="scientific">Kribbella solani</name>
    <dbReference type="NCBI Taxonomy" id="236067"/>
    <lineage>
        <taxon>Bacteria</taxon>
        <taxon>Bacillati</taxon>
        <taxon>Actinomycetota</taxon>
        <taxon>Actinomycetes</taxon>
        <taxon>Propionibacteriales</taxon>
        <taxon>Kribbellaceae</taxon>
        <taxon>Kribbella</taxon>
    </lineage>
</organism>
<evidence type="ECO:0000259" key="13">
    <source>
        <dbReference type="PROSITE" id="PS50929"/>
    </source>
</evidence>
<dbReference type="CDD" id="cd07346">
    <property type="entry name" value="ABC_6TM_exporters"/>
    <property type="match status" value="1"/>
</dbReference>
<keyword evidence="4" id="KW-0997">Cell inner membrane</keyword>
<reference evidence="14 15" key="1">
    <citation type="submission" date="2020-08" db="EMBL/GenBank/DDBJ databases">
        <title>Sequencing the genomes of 1000 actinobacteria strains.</title>
        <authorList>
            <person name="Klenk H.-P."/>
        </authorList>
    </citation>
    <scope>NUCLEOTIDE SEQUENCE [LARGE SCALE GENOMIC DNA]</scope>
    <source>
        <strain evidence="14 15">DSM 17294</strain>
    </source>
</reference>
<sequence>MSGQLPVASPAEVRSAAGRDLRADRAAVIGLVLVNGLAAAAGLVGPWLLGRIIDTIQGGSGNVLSTVDRLAFGAVLLTVAQTVLSWWALKIGYRFGERTAARVRERFMRRTLALPPRVADQVPVGDLIARGSTDASQVAATLRSAVPEVLVAVVHALFLIVAVLVLDPRLGLCGLASLLGVGAAVRWYLRRARPVYLAAAGAEAGLADIVASTAKGARTVELLGLEDRRTEVTEAAIGQARRARLGALWLRTILFPWSEIALTLPVAGALLIGGALYANELVSLGVVVTAAVYLRQLVDPLNTVMLWIEQLQGAAASYARVEGLSDIPRTEPSQTEASRANAPAASARDVPGNRIRVQDVRFSYTGVRDVLRGIDLSVQPGERLAIVGTSGAGKSTLARLLAGLDRPHTGSVTIGGTPVADLPPDQLREHVVLITQDHHVFHDTLRDNLLIAKPDATDSELHAALNAVGATWPAAPEGEPDGELDVVLGRELILGDAAAQQLSLARVVLADPHTLILDEATALLDPKTARQTEQSLAAVLHGRTVIAIAHRLQTAHDADRIAVMEAGELVELGTHDELVSAGGVYGNLWQTWHGDDPGNATPLTDTPTG</sequence>
<evidence type="ECO:0000256" key="7">
    <source>
        <dbReference type="ARBA" id="ARBA00022840"/>
    </source>
</evidence>
<dbReference type="Gene3D" id="3.40.50.300">
    <property type="entry name" value="P-loop containing nucleotide triphosphate hydrolases"/>
    <property type="match status" value="1"/>
</dbReference>
<feature type="domain" description="ABC transporter" evidence="12">
    <location>
        <begin position="355"/>
        <end position="591"/>
    </location>
</feature>
<feature type="region of interest" description="Disordered" evidence="10">
    <location>
        <begin position="328"/>
        <end position="348"/>
    </location>
</feature>
<keyword evidence="8 11" id="KW-1133">Transmembrane helix</keyword>
<feature type="domain" description="ABC transmembrane type-1" evidence="13">
    <location>
        <begin position="29"/>
        <end position="313"/>
    </location>
</feature>
<evidence type="ECO:0000256" key="5">
    <source>
        <dbReference type="ARBA" id="ARBA00022692"/>
    </source>
</evidence>
<dbReference type="Gene3D" id="1.20.1560.10">
    <property type="entry name" value="ABC transporter type 1, transmembrane domain"/>
    <property type="match status" value="1"/>
</dbReference>
<dbReference type="InterPro" id="IPR039421">
    <property type="entry name" value="Type_1_exporter"/>
</dbReference>
<dbReference type="RefSeq" id="WP_184832451.1">
    <property type="nucleotide sequence ID" value="NZ_BAAAVN010000004.1"/>
</dbReference>
<evidence type="ECO:0000259" key="12">
    <source>
        <dbReference type="PROSITE" id="PS50893"/>
    </source>
</evidence>
<dbReference type="Pfam" id="PF00664">
    <property type="entry name" value="ABC_membrane"/>
    <property type="match status" value="1"/>
</dbReference>
<dbReference type="Proteomes" id="UP000558997">
    <property type="component" value="Unassembled WGS sequence"/>
</dbReference>
<dbReference type="FunFam" id="3.40.50.300:FF:001001">
    <property type="entry name" value="Multidrug ABC transporter ATP-binding protein"/>
    <property type="match status" value="1"/>
</dbReference>
<name>A0A841DI53_9ACTN</name>
<feature type="compositionally biased region" description="Low complexity" evidence="10">
    <location>
        <begin position="337"/>
        <end position="348"/>
    </location>
</feature>
<dbReference type="PROSITE" id="PS50929">
    <property type="entry name" value="ABC_TM1F"/>
    <property type="match status" value="1"/>
</dbReference>
<comment type="subcellular location">
    <subcellularLocation>
        <location evidence="1">Cell membrane</location>
        <topology evidence="1">Multi-pass membrane protein</topology>
    </subcellularLocation>
</comment>
<protein>
    <submittedName>
        <fullName evidence="14">ABC-type multidrug transport system fused ATPase/permease subunit</fullName>
    </submittedName>
</protein>
<evidence type="ECO:0000256" key="10">
    <source>
        <dbReference type="SAM" id="MobiDB-lite"/>
    </source>
</evidence>
<dbReference type="InterPro" id="IPR003439">
    <property type="entry name" value="ABC_transporter-like_ATP-bd"/>
</dbReference>
<dbReference type="GO" id="GO:0016887">
    <property type="term" value="F:ATP hydrolysis activity"/>
    <property type="evidence" value="ECO:0007669"/>
    <property type="project" value="InterPro"/>
</dbReference>
<gene>
    <name evidence="14" type="ORF">HDA44_001513</name>
</gene>
<feature type="transmembrane region" description="Helical" evidence="11">
    <location>
        <begin position="26"/>
        <end position="49"/>
    </location>
</feature>
<dbReference type="SUPFAM" id="SSF52540">
    <property type="entry name" value="P-loop containing nucleoside triphosphate hydrolases"/>
    <property type="match status" value="1"/>
</dbReference>
<dbReference type="InterPro" id="IPR003593">
    <property type="entry name" value="AAA+_ATPase"/>
</dbReference>
<dbReference type="PANTHER" id="PTHR43394:SF1">
    <property type="entry name" value="ATP-BINDING CASSETTE SUB-FAMILY B MEMBER 10, MITOCHONDRIAL"/>
    <property type="match status" value="1"/>
</dbReference>
<proteinExistence type="predicted"/>
<feature type="transmembrane region" description="Helical" evidence="11">
    <location>
        <begin position="69"/>
        <end position="89"/>
    </location>
</feature>
<feature type="transmembrane region" description="Helical" evidence="11">
    <location>
        <begin position="149"/>
        <end position="166"/>
    </location>
</feature>
<evidence type="ECO:0000256" key="9">
    <source>
        <dbReference type="ARBA" id="ARBA00023136"/>
    </source>
</evidence>
<keyword evidence="7" id="KW-0067">ATP-binding</keyword>
<keyword evidence="2" id="KW-0813">Transport</keyword>
<evidence type="ECO:0000256" key="1">
    <source>
        <dbReference type="ARBA" id="ARBA00004651"/>
    </source>
</evidence>
<dbReference type="GO" id="GO:0005886">
    <property type="term" value="C:plasma membrane"/>
    <property type="evidence" value="ECO:0007669"/>
    <property type="project" value="UniProtKB-SubCell"/>
</dbReference>
<accession>A0A841DI53</accession>
<keyword evidence="9 11" id="KW-0472">Membrane</keyword>
<evidence type="ECO:0000256" key="2">
    <source>
        <dbReference type="ARBA" id="ARBA00022448"/>
    </source>
</evidence>
<evidence type="ECO:0000256" key="3">
    <source>
        <dbReference type="ARBA" id="ARBA00022475"/>
    </source>
</evidence>
<evidence type="ECO:0000256" key="11">
    <source>
        <dbReference type="SAM" id="Phobius"/>
    </source>
</evidence>
<evidence type="ECO:0000313" key="14">
    <source>
        <dbReference type="EMBL" id="MBB5978172.1"/>
    </source>
</evidence>
<comment type="caution">
    <text evidence="14">The sequence shown here is derived from an EMBL/GenBank/DDBJ whole genome shotgun (WGS) entry which is preliminary data.</text>
</comment>
<dbReference type="GO" id="GO:0015421">
    <property type="term" value="F:ABC-type oligopeptide transporter activity"/>
    <property type="evidence" value="ECO:0007669"/>
    <property type="project" value="TreeGrafter"/>
</dbReference>
<evidence type="ECO:0000256" key="4">
    <source>
        <dbReference type="ARBA" id="ARBA00022519"/>
    </source>
</evidence>
<feature type="transmembrane region" description="Helical" evidence="11">
    <location>
        <begin position="172"/>
        <end position="189"/>
    </location>
</feature>
<dbReference type="InterPro" id="IPR036640">
    <property type="entry name" value="ABC1_TM_sf"/>
</dbReference>
<dbReference type="SUPFAM" id="SSF90123">
    <property type="entry name" value="ABC transporter transmembrane region"/>
    <property type="match status" value="1"/>
</dbReference>
<keyword evidence="6" id="KW-0547">Nucleotide-binding</keyword>
<dbReference type="SMART" id="SM00382">
    <property type="entry name" value="AAA"/>
    <property type="match status" value="1"/>
</dbReference>
<dbReference type="AlphaFoldDB" id="A0A841DI53"/>
<evidence type="ECO:0000256" key="6">
    <source>
        <dbReference type="ARBA" id="ARBA00022741"/>
    </source>
</evidence>
<keyword evidence="3" id="KW-1003">Cell membrane</keyword>